<comment type="subcellular location">
    <subcellularLocation>
        <location evidence="1">Membrane</location>
        <topology evidence="1">Multi-pass membrane protein</topology>
    </subcellularLocation>
</comment>
<evidence type="ECO:0000256" key="5">
    <source>
        <dbReference type="SAM" id="Phobius"/>
    </source>
</evidence>
<evidence type="ECO:0000256" key="3">
    <source>
        <dbReference type="ARBA" id="ARBA00022989"/>
    </source>
</evidence>
<protein>
    <submittedName>
        <fullName evidence="7">YIP1 family protein</fullName>
    </submittedName>
</protein>
<evidence type="ECO:0000256" key="4">
    <source>
        <dbReference type="ARBA" id="ARBA00023136"/>
    </source>
</evidence>
<dbReference type="InterPro" id="IPR006977">
    <property type="entry name" value="Yip1_dom"/>
</dbReference>
<keyword evidence="2 5" id="KW-0812">Transmembrane</keyword>
<evidence type="ECO:0000313" key="7">
    <source>
        <dbReference type="EMBL" id="HDS63368.1"/>
    </source>
</evidence>
<proteinExistence type="predicted"/>
<dbReference type="AlphaFoldDB" id="A0A831M1X7"/>
<dbReference type="EMBL" id="DSBY01000185">
    <property type="protein sequence ID" value="HDS63368.1"/>
    <property type="molecule type" value="Genomic_DNA"/>
</dbReference>
<dbReference type="Proteomes" id="UP000885648">
    <property type="component" value="Unassembled WGS sequence"/>
</dbReference>
<feature type="domain" description="Yip1" evidence="6">
    <location>
        <begin position="11"/>
        <end position="163"/>
    </location>
</feature>
<evidence type="ECO:0000259" key="6">
    <source>
        <dbReference type="Pfam" id="PF04893"/>
    </source>
</evidence>
<evidence type="ECO:0000256" key="1">
    <source>
        <dbReference type="ARBA" id="ARBA00004141"/>
    </source>
</evidence>
<feature type="transmembrane region" description="Helical" evidence="5">
    <location>
        <begin position="31"/>
        <end position="53"/>
    </location>
</feature>
<keyword evidence="3 5" id="KW-1133">Transmembrane helix</keyword>
<gene>
    <name evidence="7" type="ORF">ENN52_04465</name>
</gene>
<feature type="transmembrane region" description="Helical" evidence="5">
    <location>
        <begin position="65"/>
        <end position="91"/>
    </location>
</feature>
<accession>A0A831M1X7</accession>
<reference evidence="7" key="1">
    <citation type="journal article" date="2020" name="mSystems">
        <title>Genome- and Community-Level Interaction Insights into Carbon Utilization and Element Cycling Functions of Hydrothermarchaeota in Hydrothermal Sediment.</title>
        <authorList>
            <person name="Zhou Z."/>
            <person name="Liu Y."/>
            <person name="Xu W."/>
            <person name="Pan J."/>
            <person name="Luo Z.H."/>
            <person name="Li M."/>
        </authorList>
    </citation>
    <scope>NUCLEOTIDE SEQUENCE</scope>
    <source>
        <strain evidence="7">SpSt-1183</strain>
    </source>
</reference>
<organism evidence="7">
    <name type="scientific">Methanofollis liminatans</name>
    <dbReference type="NCBI Taxonomy" id="2201"/>
    <lineage>
        <taxon>Archaea</taxon>
        <taxon>Methanobacteriati</taxon>
        <taxon>Methanobacteriota</taxon>
        <taxon>Stenosarchaea group</taxon>
        <taxon>Methanomicrobia</taxon>
        <taxon>Methanomicrobiales</taxon>
        <taxon>Methanomicrobiaceae</taxon>
        <taxon>Methanofollis</taxon>
    </lineage>
</organism>
<evidence type="ECO:0000256" key="2">
    <source>
        <dbReference type="ARBA" id="ARBA00022692"/>
    </source>
</evidence>
<name>A0A831M1X7_9EURY</name>
<keyword evidence="4 5" id="KW-0472">Membrane</keyword>
<dbReference type="GO" id="GO:0016020">
    <property type="term" value="C:membrane"/>
    <property type="evidence" value="ECO:0007669"/>
    <property type="project" value="UniProtKB-SubCell"/>
</dbReference>
<dbReference type="Pfam" id="PF04893">
    <property type="entry name" value="Yip1"/>
    <property type="match status" value="1"/>
</dbReference>
<feature type="transmembrane region" description="Helical" evidence="5">
    <location>
        <begin position="111"/>
        <end position="134"/>
    </location>
</feature>
<sequence>MIDTIVARVKGFFLEPVETFRQSKNDEPRAVFTYFGALLLFYAVISSLVNAVFGTGGAVGIVADLIMTVIGGFIGMLVFAAWVHLWVYIVGGREGIMQTVNALFYGSTPGLLLGWIPYVGIIFSLWSLVLYVLGVRELQGISTARAVIAVAVAVIIPLVLIALFAAWFMTSSMIFVPVPQGSAI</sequence>
<comment type="caution">
    <text evidence="7">The sequence shown here is derived from an EMBL/GenBank/DDBJ whole genome shotgun (WGS) entry which is preliminary data.</text>
</comment>
<feature type="transmembrane region" description="Helical" evidence="5">
    <location>
        <begin position="146"/>
        <end position="169"/>
    </location>
</feature>